<accession>A0A8B2NSC1</accession>
<dbReference type="Gene3D" id="1.20.1290.10">
    <property type="entry name" value="AhpD-like"/>
    <property type="match status" value="1"/>
</dbReference>
<dbReference type="SUPFAM" id="SSF69118">
    <property type="entry name" value="AhpD-like"/>
    <property type="match status" value="1"/>
</dbReference>
<dbReference type="InterPro" id="IPR004675">
    <property type="entry name" value="AhpD_core"/>
</dbReference>
<comment type="caution">
    <text evidence="2">The sequence shown here is derived from an EMBL/GenBank/DDBJ whole genome shotgun (WGS) entry which is preliminary data.</text>
</comment>
<evidence type="ECO:0000313" key="3">
    <source>
        <dbReference type="Proteomes" id="UP000249590"/>
    </source>
</evidence>
<dbReference type="Pfam" id="PF02627">
    <property type="entry name" value="CMD"/>
    <property type="match status" value="1"/>
</dbReference>
<keyword evidence="3" id="KW-1185">Reference proteome</keyword>
<sequence length="146" mass="15996">MQARLNYFQAGSAGPKAMIAFNTAMEGLGIDKALLHLIKLRASQINGCAFCIAMHTKEARADGEDQRRLDLLQSWHETTLFTEAEEAALAWTEALTRLADTHAPDDVYARLAAAFSEKECVDITTAIVAINGWNRFAVGFRAVPQA</sequence>
<proteinExistence type="predicted"/>
<dbReference type="AlphaFoldDB" id="A0A8B2NSC1"/>
<dbReference type="NCBIfam" id="TIGR00778">
    <property type="entry name" value="ahpD_dom"/>
    <property type="match status" value="1"/>
</dbReference>
<dbReference type="Proteomes" id="UP000249590">
    <property type="component" value="Unassembled WGS sequence"/>
</dbReference>
<organism evidence="2 3">
    <name type="scientific">Acuticoccus sediminis</name>
    <dbReference type="NCBI Taxonomy" id="2184697"/>
    <lineage>
        <taxon>Bacteria</taxon>
        <taxon>Pseudomonadati</taxon>
        <taxon>Pseudomonadota</taxon>
        <taxon>Alphaproteobacteria</taxon>
        <taxon>Hyphomicrobiales</taxon>
        <taxon>Amorphaceae</taxon>
        <taxon>Acuticoccus</taxon>
    </lineage>
</organism>
<reference evidence="2 3" key="1">
    <citation type="submission" date="2018-05" db="EMBL/GenBank/DDBJ databases">
        <title>Acuticoccus sediminis sp. nov., isolated from deep-sea sediment of Indian Ocean.</title>
        <authorList>
            <person name="Liu X."/>
            <person name="Lai Q."/>
            <person name="Du Y."/>
            <person name="Sun F."/>
            <person name="Zhang X."/>
            <person name="Wang S."/>
            <person name="Shao Z."/>
        </authorList>
    </citation>
    <scope>NUCLEOTIDE SEQUENCE [LARGE SCALE GENOMIC DNA]</scope>
    <source>
        <strain evidence="2 3">PTG4-2</strain>
    </source>
</reference>
<dbReference type="GO" id="GO:0051920">
    <property type="term" value="F:peroxiredoxin activity"/>
    <property type="evidence" value="ECO:0007669"/>
    <property type="project" value="InterPro"/>
</dbReference>
<gene>
    <name evidence="2" type="ORF">DLJ53_19975</name>
</gene>
<dbReference type="OrthoDB" id="9801997at2"/>
<evidence type="ECO:0000259" key="1">
    <source>
        <dbReference type="Pfam" id="PF02627"/>
    </source>
</evidence>
<keyword evidence="2" id="KW-0575">Peroxidase</keyword>
<dbReference type="InterPro" id="IPR003779">
    <property type="entry name" value="CMD-like"/>
</dbReference>
<dbReference type="PANTHER" id="PTHR34846">
    <property type="entry name" value="4-CARBOXYMUCONOLACTONE DECARBOXYLASE FAMILY PROTEIN (AFU_ORTHOLOGUE AFUA_6G11590)"/>
    <property type="match status" value="1"/>
</dbReference>
<dbReference type="RefSeq" id="WP_111349095.1">
    <property type="nucleotide sequence ID" value="NZ_JAIWKD010000007.1"/>
</dbReference>
<feature type="domain" description="Carboxymuconolactone decarboxylase-like" evidence="1">
    <location>
        <begin position="17"/>
        <end position="94"/>
    </location>
</feature>
<keyword evidence="2" id="KW-0560">Oxidoreductase</keyword>
<name>A0A8B2NSC1_9HYPH</name>
<evidence type="ECO:0000313" key="2">
    <source>
        <dbReference type="EMBL" id="RAI00012.1"/>
    </source>
</evidence>
<dbReference type="EMBL" id="QHHQ01000004">
    <property type="protein sequence ID" value="RAI00012.1"/>
    <property type="molecule type" value="Genomic_DNA"/>
</dbReference>
<dbReference type="InterPro" id="IPR029032">
    <property type="entry name" value="AhpD-like"/>
</dbReference>
<dbReference type="PANTHER" id="PTHR34846:SF10">
    <property type="entry name" value="CYTOPLASMIC PROTEIN"/>
    <property type="match status" value="1"/>
</dbReference>
<protein>
    <submittedName>
        <fullName evidence="2">Alkylhydroperoxidase</fullName>
    </submittedName>
</protein>